<dbReference type="AlphaFoldDB" id="A0A427AXV2"/>
<evidence type="ECO:0000313" key="2">
    <source>
        <dbReference type="Proteomes" id="UP000287651"/>
    </source>
</evidence>
<reference evidence="1 2" key="1">
    <citation type="journal article" date="2014" name="Agronomy (Basel)">
        <title>A Draft Genome Sequence for Ensete ventricosum, the Drought-Tolerant Tree Against Hunger.</title>
        <authorList>
            <person name="Harrison J."/>
            <person name="Moore K.A."/>
            <person name="Paszkiewicz K."/>
            <person name="Jones T."/>
            <person name="Grant M."/>
            <person name="Ambacheew D."/>
            <person name="Muzemil S."/>
            <person name="Studholme D.J."/>
        </authorList>
    </citation>
    <scope>NUCLEOTIDE SEQUENCE [LARGE SCALE GENOMIC DNA]</scope>
</reference>
<gene>
    <name evidence="1" type="ORF">B296_00013853</name>
</gene>
<comment type="caution">
    <text evidence="1">The sequence shown here is derived from an EMBL/GenBank/DDBJ whole genome shotgun (WGS) entry which is preliminary data.</text>
</comment>
<organism evidence="1 2">
    <name type="scientific">Ensete ventricosum</name>
    <name type="common">Abyssinian banana</name>
    <name type="synonym">Musa ensete</name>
    <dbReference type="NCBI Taxonomy" id="4639"/>
    <lineage>
        <taxon>Eukaryota</taxon>
        <taxon>Viridiplantae</taxon>
        <taxon>Streptophyta</taxon>
        <taxon>Embryophyta</taxon>
        <taxon>Tracheophyta</taxon>
        <taxon>Spermatophyta</taxon>
        <taxon>Magnoliopsida</taxon>
        <taxon>Liliopsida</taxon>
        <taxon>Zingiberales</taxon>
        <taxon>Musaceae</taxon>
        <taxon>Ensete</taxon>
    </lineage>
</organism>
<name>A0A427AXV2_ENSVE</name>
<dbReference type="Proteomes" id="UP000287651">
    <property type="component" value="Unassembled WGS sequence"/>
</dbReference>
<sequence>MGGTYQSEHGPIHGPPLFQTITNSNKETNTLSCYVQIILSCYYHASKHYRIPQRESNKRSNQIKKAWQRARGKFRRKKLNIASISKTSMTKILGHEAQHVEIEVLEPIGLQHPLLVRGIARIRTQALGHKILGHEAWRSLQKSESWNPSVSSFLFLFLVSGASTKASTTGITVAWAAQGKKL</sequence>
<proteinExistence type="predicted"/>
<dbReference type="EMBL" id="AMZH03000996">
    <property type="protein sequence ID" value="RRT81073.1"/>
    <property type="molecule type" value="Genomic_DNA"/>
</dbReference>
<protein>
    <submittedName>
        <fullName evidence="1">Uncharacterized protein</fullName>
    </submittedName>
</protein>
<evidence type="ECO:0000313" key="1">
    <source>
        <dbReference type="EMBL" id="RRT81073.1"/>
    </source>
</evidence>
<accession>A0A427AXV2</accession>